<dbReference type="GeneID" id="20200396"/>
<accession>T1EUZ6</accession>
<dbReference type="CTD" id="20200396"/>
<dbReference type="RefSeq" id="XP_009027407.1">
    <property type="nucleotide sequence ID" value="XM_009029159.1"/>
</dbReference>
<gene>
    <name evidence="2" type="primary">20200396</name>
    <name evidence="1" type="ORF">HELRODRAFT_164139</name>
</gene>
<keyword evidence="3" id="KW-1185">Reference proteome</keyword>
<dbReference type="EMBL" id="AMQM01001558">
    <property type="status" value="NOT_ANNOTATED_CDS"/>
    <property type="molecule type" value="Genomic_DNA"/>
</dbReference>
<dbReference type="AlphaFoldDB" id="T1EUZ6"/>
<reference evidence="2" key="3">
    <citation type="submission" date="2015-06" db="UniProtKB">
        <authorList>
            <consortium name="EnsemblMetazoa"/>
        </authorList>
    </citation>
    <scope>IDENTIFICATION</scope>
</reference>
<dbReference type="eggNOG" id="ENOG502T1YC">
    <property type="taxonomic scope" value="Eukaryota"/>
</dbReference>
<reference evidence="1 3" key="2">
    <citation type="journal article" date="2013" name="Nature">
        <title>Insights into bilaterian evolution from three spiralian genomes.</title>
        <authorList>
            <person name="Simakov O."/>
            <person name="Marletaz F."/>
            <person name="Cho S.J."/>
            <person name="Edsinger-Gonzales E."/>
            <person name="Havlak P."/>
            <person name="Hellsten U."/>
            <person name="Kuo D.H."/>
            <person name="Larsson T."/>
            <person name="Lv J."/>
            <person name="Arendt D."/>
            <person name="Savage R."/>
            <person name="Osoegawa K."/>
            <person name="de Jong P."/>
            <person name="Grimwood J."/>
            <person name="Chapman J.A."/>
            <person name="Shapiro H."/>
            <person name="Aerts A."/>
            <person name="Otillar R.P."/>
            <person name="Terry A.Y."/>
            <person name="Boore J.L."/>
            <person name="Grigoriev I.V."/>
            <person name="Lindberg D.R."/>
            <person name="Seaver E.C."/>
            <person name="Weisblat D.A."/>
            <person name="Putnam N.H."/>
            <person name="Rokhsar D.S."/>
        </authorList>
    </citation>
    <scope>NUCLEOTIDE SEQUENCE</scope>
</reference>
<organism evidence="2 3">
    <name type="scientific">Helobdella robusta</name>
    <name type="common">Californian leech</name>
    <dbReference type="NCBI Taxonomy" id="6412"/>
    <lineage>
        <taxon>Eukaryota</taxon>
        <taxon>Metazoa</taxon>
        <taxon>Spiralia</taxon>
        <taxon>Lophotrochozoa</taxon>
        <taxon>Annelida</taxon>
        <taxon>Clitellata</taxon>
        <taxon>Hirudinea</taxon>
        <taxon>Rhynchobdellida</taxon>
        <taxon>Glossiphoniidae</taxon>
        <taxon>Helobdella</taxon>
    </lineage>
</organism>
<name>T1EUZ6_HELRO</name>
<protein>
    <submittedName>
        <fullName evidence="1 2">Uncharacterized protein</fullName>
    </submittedName>
</protein>
<evidence type="ECO:0000313" key="3">
    <source>
        <dbReference type="Proteomes" id="UP000015101"/>
    </source>
</evidence>
<proteinExistence type="predicted"/>
<dbReference type="EnsemblMetazoa" id="HelroT164139">
    <property type="protein sequence ID" value="HelroP164139"/>
    <property type="gene ID" value="HelroG164139"/>
</dbReference>
<dbReference type="HOGENOM" id="CLU_1888015_0_0_1"/>
<reference evidence="3" key="1">
    <citation type="submission" date="2012-12" db="EMBL/GenBank/DDBJ databases">
        <authorList>
            <person name="Hellsten U."/>
            <person name="Grimwood J."/>
            <person name="Chapman J.A."/>
            <person name="Shapiro H."/>
            <person name="Aerts A."/>
            <person name="Otillar R.P."/>
            <person name="Terry A.Y."/>
            <person name="Boore J.L."/>
            <person name="Simakov O."/>
            <person name="Marletaz F."/>
            <person name="Cho S.-J."/>
            <person name="Edsinger-Gonzales E."/>
            <person name="Havlak P."/>
            <person name="Kuo D.-H."/>
            <person name="Larsson T."/>
            <person name="Lv J."/>
            <person name="Arendt D."/>
            <person name="Savage R."/>
            <person name="Osoegawa K."/>
            <person name="de Jong P."/>
            <person name="Lindberg D.R."/>
            <person name="Seaver E.C."/>
            <person name="Weisblat D.A."/>
            <person name="Putnam N.H."/>
            <person name="Grigoriev I.V."/>
            <person name="Rokhsar D.S."/>
        </authorList>
    </citation>
    <scope>NUCLEOTIDE SEQUENCE</scope>
</reference>
<dbReference type="InParanoid" id="T1EUZ6"/>
<dbReference type="Proteomes" id="UP000015101">
    <property type="component" value="Unassembled WGS sequence"/>
</dbReference>
<dbReference type="OrthoDB" id="6153491at2759"/>
<sequence>MPDELCNSEALASVEKLYQVTEIIDRMITEFSDRFEALNNVNSMFRFLSGVKIEKMQKADLKIKAEELANIYSGDFNIEEFNFEIEIFKHHALTVDKTLKKATSKEMLTLIYKNKLEEAKKLEEFVFNVIFKTII</sequence>
<dbReference type="EMBL" id="KB097571">
    <property type="protein sequence ID" value="ESN94319.1"/>
    <property type="molecule type" value="Genomic_DNA"/>
</dbReference>
<evidence type="ECO:0000313" key="1">
    <source>
        <dbReference type="EMBL" id="ESN94319.1"/>
    </source>
</evidence>
<evidence type="ECO:0000313" key="2">
    <source>
        <dbReference type="EnsemblMetazoa" id="HelroP164139"/>
    </source>
</evidence>
<dbReference type="KEGG" id="hro:HELRODRAFT_164139"/>